<dbReference type="Gene3D" id="2.170.120.20">
    <property type="entry name" value="Ribosomal protein L25, beta domain"/>
    <property type="match status" value="1"/>
</dbReference>
<dbReference type="InterPro" id="IPR020057">
    <property type="entry name" value="Ribosomal_bL25_b-dom"/>
</dbReference>
<evidence type="ECO:0000256" key="5">
    <source>
        <dbReference type="HAMAP-Rule" id="MF_01334"/>
    </source>
</evidence>
<dbReference type="HAMAP" id="MF_01334">
    <property type="entry name" value="Ribosomal_bL25_CTC"/>
    <property type="match status" value="1"/>
</dbReference>
<dbReference type="CDD" id="cd00495">
    <property type="entry name" value="Ribosomal_L25_TL5_CTC"/>
    <property type="match status" value="1"/>
</dbReference>
<name>A0A0K2SQM4_LIMPI</name>
<dbReference type="GO" id="GO:0006412">
    <property type="term" value="P:translation"/>
    <property type="evidence" value="ECO:0007669"/>
    <property type="project" value="UniProtKB-UniRule"/>
</dbReference>
<dbReference type="GO" id="GO:0008097">
    <property type="term" value="F:5S rRNA binding"/>
    <property type="evidence" value="ECO:0007669"/>
    <property type="project" value="InterPro"/>
</dbReference>
<dbReference type="Pfam" id="PF14693">
    <property type="entry name" value="Ribosomal_TL5_C"/>
    <property type="match status" value="1"/>
</dbReference>
<keyword evidence="2 5" id="KW-0694">RNA-binding</keyword>
<protein>
    <recommendedName>
        <fullName evidence="5">Large ribosomal subunit protein bL25</fullName>
    </recommendedName>
    <alternativeName>
        <fullName evidence="5">General stress protein CTC</fullName>
    </alternativeName>
</protein>
<dbReference type="SUPFAM" id="SSF50715">
    <property type="entry name" value="Ribosomal protein L25-like"/>
    <property type="match status" value="1"/>
</dbReference>
<keyword evidence="3 5" id="KW-0689">Ribosomal protein</keyword>
<dbReference type="InterPro" id="IPR020056">
    <property type="entry name" value="Rbsml_bL25/Gln-tRNA_synth_N"/>
</dbReference>
<sequence>MAVFTLTAVPRDPGKGASRRLRAAGQVPAVLYGPGIESEALAVDQQLLAKVYEKAGSAHLVEVEIQGRPDRHTVLIKDLSRHPVRGSFEHADLYRVPMDRPVVSRVPVRFEGRDRRPNDGGIISEIVHAVEVKSLPQRIPEAVLADLSGLTLGQSLHVRDLQVPEGVVILDSPDEVVVSVLEPSKPAAEAAEAEAEERAAKPEPGEQPEA</sequence>
<comment type="function">
    <text evidence="5">This is one of the proteins that binds to the 5S RNA in the ribosome where it forms part of the central protuberance.</text>
</comment>
<proteinExistence type="inferred from homology"/>
<keyword evidence="1 5" id="KW-0699">rRNA-binding</keyword>
<keyword evidence="4 5" id="KW-0687">Ribonucleoprotein</keyword>
<accession>A0A0K2SQM4</accession>
<organism evidence="9 10">
    <name type="scientific">Limnochorda pilosa</name>
    <dbReference type="NCBI Taxonomy" id="1555112"/>
    <lineage>
        <taxon>Bacteria</taxon>
        <taxon>Bacillati</taxon>
        <taxon>Bacillota</taxon>
        <taxon>Limnochordia</taxon>
        <taxon>Limnochordales</taxon>
        <taxon>Limnochordaceae</taxon>
        <taxon>Limnochorda</taxon>
    </lineage>
</organism>
<comment type="similarity">
    <text evidence="5">Belongs to the bacterial ribosomal protein bL25 family. CTC subfamily.</text>
</comment>
<dbReference type="EMBL" id="AP014924">
    <property type="protein sequence ID" value="BAS29406.1"/>
    <property type="molecule type" value="Genomic_DNA"/>
</dbReference>
<evidence type="ECO:0000256" key="4">
    <source>
        <dbReference type="ARBA" id="ARBA00023274"/>
    </source>
</evidence>
<dbReference type="InterPro" id="IPR020930">
    <property type="entry name" value="Ribosomal_uL5_bac-type"/>
</dbReference>
<dbReference type="RefSeq" id="WP_158509710.1">
    <property type="nucleotide sequence ID" value="NZ_AP014924.1"/>
</dbReference>
<dbReference type="PANTHER" id="PTHR33284">
    <property type="entry name" value="RIBOSOMAL PROTEIN L25/GLN-TRNA SYNTHETASE, ANTI-CODON-BINDING DOMAIN-CONTAINING PROTEIN"/>
    <property type="match status" value="1"/>
</dbReference>
<comment type="subunit">
    <text evidence="5">Part of the 50S ribosomal subunit; part of the 5S rRNA/L5/L18/L25 subcomplex. Contacts the 5S rRNA. Binds to the 5S rRNA independently of L5 and L18.</text>
</comment>
<dbReference type="Gene3D" id="2.40.240.10">
    <property type="entry name" value="Ribosomal Protein L25, Chain P"/>
    <property type="match status" value="1"/>
</dbReference>
<evidence type="ECO:0000256" key="6">
    <source>
        <dbReference type="SAM" id="MobiDB-lite"/>
    </source>
</evidence>
<dbReference type="InterPro" id="IPR001021">
    <property type="entry name" value="Ribosomal_bL25_long"/>
</dbReference>
<dbReference type="InterPro" id="IPR011035">
    <property type="entry name" value="Ribosomal_bL25/Gln-tRNA_synth"/>
</dbReference>
<evidence type="ECO:0000313" key="10">
    <source>
        <dbReference type="Proteomes" id="UP000065807"/>
    </source>
</evidence>
<feature type="domain" description="Large ribosomal subunit protein bL25 beta" evidence="8">
    <location>
        <begin position="102"/>
        <end position="183"/>
    </location>
</feature>
<dbReference type="Pfam" id="PF01386">
    <property type="entry name" value="Ribosomal_L25p"/>
    <property type="match status" value="1"/>
</dbReference>
<dbReference type="GO" id="GO:0003735">
    <property type="term" value="F:structural constituent of ribosome"/>
    <property type="evidence" value="ECO:0007669"/>
    <property type="project" value="InterPro"/>
</dbReference>
<dbReference type="GO" id="GO:0022625">
    <property type="term" value="C:cytosolic large ribosomal subunit"/>
    <property type="evidence" value="ECO:0007669"/>
    <property type="project" value="TreeGrafter"/>
</dbReference>
<dbReference type="Proteomes" id="UP000065807">
    <property type="component" value="Chromosome"/>
</dbReference>
<keyword evidence="10" id="KW-1185">Reference proteome</keyword>
<dbReference type="AlphaFoldDB" id="A0A0K2SQM4"/>
<dbReference type="PANTHER" id="PTHR33284:SF1">
    <property type="entry name" value="RIBOSOMAL PROTEIN L25_GLN-TRNA SYNTHETASE, ANTI-CODON-BINDING DOMAIN-CONTAINING PROTEIN"/>
    <property type="match status" value="1"/>
</dbReference>
<evidence type="ECO:0000313" key="9">
    <source>
        <dbReference type="EMBL" id="BAS29406.1"/>
    </source>
</evidence>
<dbReference type="OrthoDB" id="9790002at2"/>
<evidence type="ECO:0000256" key="3">
    <source>
        <dbReference type="ARBA" id="ARBA00022980"/>
    </source>
</evidence>
<dbReference type="InterPro" id="IPR029751">
    <property type="entry name" value="Ribosomal_L25_dom"/>
</dbReference>
<dbReference type="NCBIfam" id="TIGR00731">
    <property type="entry name" value="bL25_bact_ctc"/>
    <property type="match status" value="1"/>
</dbReference>
<evidence type="ECO:0000259" key="7">
    <source>
        <dbReference type="Pfam" id="PF01386"/>
    </source>
</evidence>
<reference evidence="10" key="2">
    <citation type="journal article" date="2016" name="Int. J. Syst. Evol. Microbiol.">
        <title>Complete genome sequence and cell structure of Limnochorda pilosa, a Gram-negative spore-former within the phylum Firmicutes.</title>
        <authorList>
            <person name="Watanabe M."/>
            <person name="Kojima H."/>
            <person name="Fukui M."/>
        </authorList>
    </citation>
    <scope>NUCLEOTIDE SEQUENCE [LARGE SCALE GENOMIC DNA]</scope>
    <source>
        <strain evidence="10">HC45</strain>
    </source>
</reference>
<dbReference type="KEGG" id="lpil:LIP_3597"/>
<reference evidence="10" key="1">
    <citation type="submission" date="2015-07" db="EMBL/GenBank/DDBJ databases">
        <title>Complete genome sequence and phylogenetic analysis of Limnochorda pilosa.</title>
        <authorList>
            <person name="Watanabe M."/>
            <person name="Kojima H."/>
            <person name="Fukui M."/>
        </authorList>
    </citation>
    <scope>NUCLEOTIDE SEQUENCE [LARGE SCALE GENOMIC DNA]</scope>
    <source>
        <strain evidence="10">HC45</strain>
    </source>
</reference>
<dbReference type="PATRIC" id="fig|1555112.3.peg.3633"/>
<dbReference type="STRING" id="1555112.LIP_3597"/>
<dbReference type="InterPro" id="IPR037121">
    <property type="entry name" value="Ribosomal_bL25_C"/>
</dbReference>
<gene>
    <name evidence="5" type="primary">rplY</name>
    <name evidence="5" type="synonym">ctc</name>
    <name evidence="9" type="ORF">LIP_3597</name>
</gene>
<evidence type="ECO:0000256" key="1">
    <source>
        <dbReference type="ARBA" id="ARBA00022730"/>
    </source>
</evidence>
<feature type="domain" description="Large ribosomal subunit protein bL25 L25" evidence="7">
    <location>
        <begin position="6"/>
        <end position="93"/>
    </location>
</feature>
<evidence type="ECO:0000256" key="2">
    <source>
        <dbReference type="ARBA" id="ARBA00022884"/>
    </source>
</evidence>
<evidence type="ECO:0000259" key="8">
    <source>
        <dbReference type="Pfam" id="PF14693"/>
    </source>
</evidence>
<feature type="region of interest" description="Disordered" evidence="6">
    <location>
        <begin position="182"/>
        <end position="210"/>
    </location>
</feature>